<organism evidence="8">
    <name type="scientific">Ixodes ricinus</name>
    <name type="common">Common tick</name>
    <name type="synonym">Acarus ricinus</name>
    <dbReference type="NCBI Taxonomy" id="34613"/>
    <lineage>
        <taxon>Eukaryota</taxon>
        <taxon>Metazoa</taxon>
        <taxon>Ecdysozoa</taxon>
        <taxon>Arthropoda</taxon>
        <taxon>Chelicerata</taxon>
        <taxon>Arachnida</taxon>
        <taxon>Acari</taxon>
        <taxon>Parasitiformes</taxon>
        <taxon>Ixodida</taxon>
        <taxon>Ixodoidea</taxon>
        <taxon>Ixodidae</taxon>
        <taxon>Ixodinae</taxon>
        <taxon>Ixodes</taxon>
    </lineage>
</organism>
<dbReference type="EMBL" id="GBIH01000715">
    <property type="protein sequence ID" value="JAC93995.1"/>
    <property type="molecule type" value="mRNA"/>
</dbReference>
<keyword evidence="3" id="KW-0964">Secreted</keyword>
<dbReference type="GO" id="GO:0016671">
    <property type="term" value="F:oxidoreductase activity, acting on a sulfur group of donors, disulfide as acceptor"/>
    <property type="evidence" value="ECO:0007669"/>
    <property type="project" value="InterPro"/>
</dbReference>
<evidence type="ECO:0000313" key="8">
    <source>
        <dbReference type="EMBL" id="JAC93995.1"/>
    </source>
</evidence>
<reference evidence="8" key="1">
    <citation type="journal article" date="2015" name="PLoS Negl. Trop. Dis.">
        <title>Deep Sequencing Analysis of the Ixodes ricinus Haemocytome.</title>
        <authorList>
            <person name="Kotsyfakis M."/>
            <person name="Kopacek P."/>
            <person name="Franta Z."/>
            <person name="Pedra J.H."/>
            <person name="Ribeiro J.M."/>
        </authorList>
    </citation>
    <scope>NUCLEOTIDE SEQUENCE</scope>
</reference>
<evidence type="ECO:0000256" key="3">
    <source>
        <dbReference type="ARBA" id="ARBA00022525"/>
    </source>
</evidence>
<evidence type="ECO:0000256" key="1">
    <source>
        <dbReference type="ARBA" id="ARBA00004613"/>
    </source>
</evidence>
<feature type="compositionally biased region" description="Basic and acidic residues" evidence="6">
    <location>
        <begin position="62"/>
        <end position="74"/>
    </location>
</feature>
<name>A0A090XDH4_IXORI</name>
<keyword evidence="4 7" id="KW-0732">Signal</keyword>
<dbReference type="Pfam" id="PF03227">
    <property type="entry name" value="GILT"/>
    <property type="match status" value="1"/>
</dbReference>
<comment type="similarity">
    <text evidence="2">Belongs to the GILT family.</text>
</comment>
<evidence type="ECO:0000256" key="4">
    <source>
        <dbReference type="ARBA" id="ARBA00022729"/>
    </source>
</evidence>
<evidence type="ECO:0000256" key="6">
    <source>
        <dbReference type="SAM" id="MobiDB-lite"/>
    </source>
</evidence>
<evidence type="ECO:0000256" key="5">
    <source>
        <dbReference type="ARBA" id="ARBA00023180"/>
    </source>
</evidence>
<evidence type="ECO:0000256" key="2">
    <source>
        <dbReference type="ARBA" id="ARBA00005679"/>
    </source>
</evidence>
<accession>A0A090XDH4</accession>
<dbReference type="AlphaFoldDB" id="A0A090XDH4"/>
<feature type="signal peptide" evidence="7">
    <location>
        <begin position="1"/>
        <end position="24"/>
    </location>
</feature>
<proteinExistence type="evidence at transcript level"/>
<dbReference type="InterPro" id="IPR004911">
    <property type="entry name" value="Interferon-induced_GILT"/>
</dbReference>
<dbReference type="GO" id="GO:0005576">
    <property type="term" value="C:extracellular region"/>
    <property type="evidence" value="ECO:0007669"/>
    <property type="project" value="UniProtKB-SubCell"/>
</dbReference>
<keyword evidence="5" id="KW-0325">Glycoprotein</keyword>
<dbReference type="PANTHER" id="PTHR13234">
    <property type="entry name" value="GAMMA-INTERFERON INDUCIBLE LYSOSOMAL THIOL REDUCTASE GILT"/>
    <property type="match status" value="1"/>
</dbReference>
<sequence>MKNPCCGWAVGVAFVFLFVGQSLANIIDSIDSTENEISDEYDNRYRKTYPKPDQPRSPFKFNENEKKDSHRRTDTLSPPARPPMTTPAPETTTTTEAPTAVAVVPPTPASPPSSGFDFGLPNSNMVQSGSSQSLSVSVKKVRGYGHLRVFLSAQPRIHQKSAVTHVQEASGPSGRHPVTITAKARLDQNGPTSNGVICEHGSAECEGNKIQMCVAQVAKETLQTIEVVACMSSYKVPNKAAKEGA</sequence>
<feature type="chain" id="PRO_5001867116" evidence="7">
    <location>
        <begin position="25"/>
        <end position="245"/>
    </location>
</feature>
<feature type="compositionally biased region" description="Low complexity" evidence="6">
    <location>
        <begin position="87"/>
        <end position="98"/>
    </location>
</feature>
<comment type="subcellular location">
    <subcellularLocation>
        <location evidence="1">Secreted</location>
    </subcellularLocation>
</comment>
<dbReference type="PANTHER" id="PTHR13234:SF8">
    <property type="entry name" value="GAMMA-INTERFERON-INDUCIBLE LYSOSOMAL THIOL REDUCTASE"/>
    <property type="match status" value="1"/>
</dbReference>
<protein>
    <submittedName>
        <fullName evidence="8">Putative gamma-interferon inducible lysosomal thiol reductase</fullName>
    </submittedName>
</protein>
<feature type="region of interest" description="Disordered" evidence="6">
    <location>
        <begin position="41"/>
        <end position="98"/>
    </location>
</feature>
<evidence type="ECO:0000256" key="7">
    <source>
        <dbReference type="SAM" id="SignalP"/>
    </source>
</evidence>